<name>A0A8E2JJJ4_9PEZI</name>
<dbReference type="PANTHER" id="PTHR13136">
    <property type="entry name" value="TESTIS DEVELOPMENT PROTEIN PRTD"/>
    <property type="match status" value="1"/>
</dbReference>
<feature type="compositionally biased region" description="Basic residues" evidence="1">
    <location>
        <begin position="278"/>
        <end position="294"/>
    </location>
</feature>
<dbReference type="SUPFAM" id="SSF53474">
    <property type="entry name" value="alpha/beta-Hydrolases"/>
    <property type="match status" value="1"/>
</dbReference>
<evidence type="ECO:0000259" key="2">
    <source>
        <dbReference type="Pfam" id="PF20408"/>
    </source>
</evidence>
<protein>
    <recommendedName>
        <fullName evidence="2">KANL3/Tex30 alpha/beta hydrolase-like domain-containing protein</fullName>
    </recommendedName>
</protein>
<keyword evidence="4" id="KW-1185">Reference proteome</keyword>
<dbReference type="Pfam" id="PF20408">
    <property type="entry name" value="Abhydrolase_11"/>
    <property type="match status" value="1"/>
</dbReference>
<organism evidence="3 4">
    <name type="scientific">Lepidopterella palustris CBS 459.81</name>
    <dbReference type="NCBI Taxonomy" id="1314670"/>
    <lineage>
        <taxon>Eukaryota</taxon>
        <taxon>Fungi</taxon>
        <taxon>Dikarya</taxon>
        <taxon>Ascomycota</taxon>
        <taxon>Pezizomycotina</taxon>
        <taxon>Dothideomycetes</taxon>
        <taxon>Pleosporomycetidae</taxon>
        <taxon>Mytilinidiales</taxon>
        <taxon>Argynnaceae</taxon>
        <taxon>Lepidopterella</taxon>
    </lineage>
</organism>
<dbReference type="Proteomes" id="UP000250266">
    <property type="component" value="Unassembled WGS sequence"/>
</dbReference>
<dbReference type="AlphaFoldDB" id="A0A8E2JJJ4"/>
<dbReference type="EMBL" id="KV744830">
    <property type="protein sequence ID" value="OCK84783.1"/>
    <property type="molecule type" value="Genomic_DNA"/>
</dbReference>
<proteinExistence type="predicted"/>
<dbReference type="PANTHER" id="PTHR13136:SF11">
    <property type="entry name" value="TESTIS-EXPRESSED PROTEIN 30"/>
    <property type="match status" value="1"/>
</dbReference>
<accession>A0A8E2JJJ4</accession>
<feature type="region of interest" description="Disordered" evidence="1">
    <location>
        <begin position="241"/>
        <end position="294"/>
    </location>
</feature>
<dbReference type="InterPro" id="IPR046879">
    <property type="entry name" value="KANL3/Tex30_Abhydrolase"/>
</dbReference>
<evidence type="ECO:0000256" key="1">
    <source>
        <dbReference type="SAM" id="MobiDB-lite"/>
    </source>
</evidence>
<dbReference type="OrthoDB" id="6415022at2759"/>
<sequence>MSQTVQLTTPSVTSVKSTSVSIARNPKALKCLRSGNTNASLIFTHGSGGTIFDSAMVNFTAGFTAVLSMLAFQGNVNLASRVKGFQTVIAHEKPDGSAFDGALGGRSMGARAAVMAAKEATLAKPIRFVLVSYPLQAPKGGLRDQILFDLPAYAEVLFIIGSKDKMCNLGLLEEVRRKMRARSWLVVVRGADHGMIVTPKKATAATGEVMGRIAAEWLKARDESRTIFEIEFDEQKGEVECRGWQQDPSVSAAAEGTLAKGRAKEEQANKVKAGTSTKRGRSTRSSKRKREVAE</sequence>
<dbReference type="InterPro" id="IPR026555">
    <property type="entry name" value="NSL3/Tex30"/>
</dbReference>
<gene>
    <name evidence="3" type="ORF">K432DRAFT_431999</name>
</gene>
<dbReference type="InterPro" id="IPR029058">
    <property type="entry name" value="AB_hydrolase_fold"/>
</dbReference>
<dbReference type="Gene3D" id="3.40.50.1820">
    <property type="entry name" value="alpha/beta hydrolase"/>
    <property type="match status" value="1"/>
</dbReference>
<feature type="domain" description="KANL3/Tex30 alpha/beta hydrolase-like" evidence="2">
    <location>
        <begin position="101"/>
        <end position="213"/>
    </location>
</feature>
<evidence type="ECO:0000313" key="4">
    <source>
        <dbReference type="Proteomes" id="UP000250266"/>
    </source>
</evidence>
<reference evidence="3 4" key="1">
    <citation type="journal article" date="2016" name="Nat. Commun.">
        <title>Ectomycorrhizal ecology is imprinted in the genome of the dominant symbiotic fungus Cenococcum geophilum.</title>
        <authorList>
            <consortium name="DOE Joint Genome Institute"/>
            <person name="Peter M."/>
            <person name="Kohler A."/>
            <person name="Ohm R.A."/>
            <person name="Kuo A."/>
            <person name="Krutzmann J."/>
            <person name="Morin E."/>
            <person name="Arend M."/>
            <person name="Barry K.W."/>
            <person name="Binder M."/>
            <person name="Choi C."/>
            <person name="Clum A."/>
            <person name="Copeland A."/>
            <person name="Grisel N."/>
            <person name="Haridas S."/>
            <person name="Kipfer T."/>
            <person name="LaButti K."/>
            <person name="Lindquist E."/>
            <person name="Lipzen A."/>
            <person name="Maire R."/>
            <person name="Meier B."/>
            <person name="Mihaltcheva S."/>
            <person name="Molinier V."/>
            <person name="Murat C."/>
            <person name="Poggeler S."/>
            <person name="Quandt C.A."/>
            <person name="Sperisen C."/>
            <person name="Tritt A."/>
            <person name="Tisserant E."/>
            <person name="Crous P.W."/>
            <person name="Henrissat B."/>
            <person name="Nehls U."/>
            <person name="Egli S."/>
            <person name="Spatafora J.W."/>
            <person name="Grigoriev I.V."/>
            <person name="Martin F.M."/>
        </authorList>
    </citation>
    <scope>NUCLEOTIDE SEQUENCE [LARGE SCALE GENOMIC DNA]</scope>
    <source>
        <strain evidence="3 4">CBS 459.81</strain>
    </source>
</reference>
<evidence type="ECO:0000313" key="3">
    <source>
        <dbReference type="EMBL" id="OCK84783.1"/>
    </source>
</evidence>